<reference evidence="1 2" key="1">
    <citation type="submission" date="2017-06" db="EMBL/GenBank/DDBJ databases">
        <authorList>
            <person name="Kim H.J."/>
            <person name="Triplett B.A."/>
        </authorList>
    </citation>
    <scope>NUCLEOTIDE SEQUENCE [LARGE SCALE GENOMIC DNA]</scope>
    <source>
        <strain evidence="1 2">CGMCC 4.2132</strain>
    </source>
</reference>
<dbReference type="EMBL" id="FZOD01000072">
    <property type="protein sequence ID" value="SNT59277.1"/>
    <property type="molecule type" value="Genomic_DNA"/>
</dbReference>
<sequence>MGSDIFRSLVGAQDFPAISRLRSSPERDGAFVVSTT</sequence>
<keyword evidence="2" id="KW-1185">Reference proteome</keyword>
<organism evidence="1 2">
    <name type="scientific">Streptosporangium subroseum</name>
    <dbReference type="NCBI Taxonomy" id="106412"/>
    <lineage>
        <taxon>Bacteria</taxon>
        <taxon>Bacillati</taxon>
        <taxon>Actinomycetota</taxon>
        <taxon>Actinomycetes</taxon>
        <taxon>Streptosporangiales</taxon>
        <taxon>Streptosporangiaceae</taxon>
        <taxon>Streptosporangium</taxon>
    </lineage>
</organism>
<proteinExistence type="predicted"/>
<evidence type="ECO:0000313" key="2">
    <source>
        <dbReference type="Proteomes" id="UP000198282"/>
    </source>
</evidence>
<evidence type="ECO:0000313" key="1">
    <source>
        <dbReference type="EMBL" id="SNT59277.1"/>
    </source>
</evidence>
<dbReference type="AlphaFoldDB" id="A0A239NWL9"/>
<gene>
    <name evidence="1" type="ORF">SAMN05216276_107229</name>
</gene>
<accession>A0A239NWL9</accession>
<name>A0A239NWL9_9ACTN</name>
<dbReference type="Proteomes" id="UP000198282">
    <property type="component" value="Unassembled WGS sequence"/>
</dbReference>
<protein>
    <submittedName>
        <fullName evidence="1">Uncharacterized protein</fullName>
    </submittedName>
</protein>